<dbReference type="GO" id="GO:0000785">
    <property type="term" value="C:chromatin"/>
    <property type="evidence" value="ECO:0007669"/>
    <property type="project" value="TreeGrafter"/>
</dbReference>
<feature type="region of interest" description="Disordered" evidence="13">
    <location>
        <begin position="1892"/>
        <end position="1912"/>
    </location>
</feature>
<dbReference type="InterPro" id="IPR036427">
    <property type="entry name" value="Bromodomain-like_sf"/>
</dbReference>
<feature type="compositionally biased region" description="Basic and acidic residues" evidence="13">
    <location>
        <begin position="1405"/>
        <end position="1417"/>
    </location>
</feature>
<evidence type="ECO:0000256" key="5">
    <source>
        <dbReference type="ARBA" id="ARBA00022833"/>
    </source>
</evidence>
<feature type="compositionally biased region" description="Basic and acidic residues" evidence="13">
    <location>
        <begin position="2154"/>
        <end position="2171"/>
    </location>
</feature>
<keyword evidence="5" id="KW-0862">Zinc</keyword>
<dbReference type="STRING" id="53468.A0A158QSF1"/>
<evidence type="ECO:0000256" key="6">
    <source>
        <dbReference type="ARBA" id="ARBA00023015"/>
    </source>
</evidence>
<evidence type="ECO:0000256" key="11">
    <source>
        <dbReference type="PROSITE-ProRule" id="PRU00035"/>
    </source>
</evidence>
<dbReference type="SUPFAM" id="SSF57903">
    <property type="entry name" value="FYVE/PHD zinc finger"/>
    <property type="match status" value="2"/>
</dbReference>
<evidence type="ECO:0000256" key="3">
    <source>
        <dbReference type="ARBA" id="ARBA00022723"/>
    </source>
</evidence>
<dbReference type="Proteomes" id="UP000267029">
    <property type="component" value="Unassembled WGS sequence"/>
</dbReference>
<feature type="domain" description="DDT" evidence="16">
    <location>
        <begin position="976"/>
        <end position="1041"/>
    </location>
</feature>
<feature type="region of interest" description="Disordered" evidence="13">
    <location>
        <begin position="1402"/>
        <end position="1454"/>
    </location>
</feature>
<feature type="domain" description="MBD" evidence="17">
    <location>
        <begin position="664"/>
        <end position="736"/>
    </location>
</feature>
<dbReference type="SMART" id="SM00249">
    <property type="entry name" value="PHD"/>
    <property type="match status" value="2"/>
</dbReference>
<reference evidence="18 19" key="1">
    <citation type="submission" date="2018-10" db="EMBL/GenBank/DDBJ databases">
        <authorList>
            <consortium name="Pathogen Informatics"/>
        </authorList>
    </citation>
    <scope>NUCLEOTIDE SEQUENCE [LARGE SCALE GENOMIC DNA]</scope>
</reference>
<feature type="compositionally biased region" description="Polar residues" evidence="13">
    <location>
        <begin position="2244"/>
        <end position="2266"/>
    </location>
</feature>
<dbReference type="SMART" id="SM00297">
    <property type="entry name" value="BROMO"/>
    <property type="match status" value="1"/>
</dbReference>
<dbReference type="PRINTS" id="PR00503">
    <property type="entry name" value="BROMODOMAIN"/>
</dbReference>
<keyword evidence="10" id="KW-0539">Nucleus</keyword>
<feature type="domain" description="PHD-type" evidence="15">
    <location>
        <begin position="2034"/>
        <end position="2101"/>
    </location>
</feature>
<feature type="compositionally biased region" description="Low complexity" evidence="13">
    <location>
        <begin position="783"/>
        <end position="794"/>
    </location>
</feature>
<dbReference type="Gene3D" id="3.30.40.10">
    <property type="entry name" value="Zinc/RING finger domain, C3HC4 (zinc finger)"/>
    <property type="match status" value="2"/>
</dbReference>
<dbReference type="GO" id="GO:0005634">
    <property type="term" value="C:nucleus"/>
    <property type="evidence" value="ECO:0007669"/>
    <property type="project" value="UniProtKB-SubCell"/>
</dbReference>
<dbReference type="InterPro" id="IPR001965">
    <property type="entry name" value="Znf_PHD"/>
</dbReference>
<dbReference type="PANTHER" id="PTHR45915">
    <property type="entry name" value="TRANSCRIPTION INTERMEDIARY FACTOR"/>
    <property type="match status" value="1"/>
</dbReference>
<dbReference type="FunFam" id="3.30.40.10:FF:000199">
    <property type="entry name" value="Bromodomain adjacent to zinc finger domain 2B"/>
    <property type="match status" value="1"/>
</dbReference>
<evidence type="ECO:0000259" key="14">
    <source>
        <dbReference type="PROSITE" id="PS50014"/>
    </source>
</evidence>
<evidence type="ECO:0000256" key="12">
    <source>
        <dbReference type="PROSITE-ProRule" id="PRU00146"/>
    </source>
</evidence>
<feature type="region of interest" description="Disordered" evidence="13">
    <location>
        <begin position="408"/>
        <end position="479"/>
    </location>
</feature>
<dbReference type="OrthoDB" id="784962at2759"/>
<keyword evidence="7" id="KW-0175">Coiled coil</keyword>
<dbReference type="InterPro" id="IPR001739">
    <property type="entry name" value="Methyl_CpG_DNA-bd"/>
</dbReference>
<feature type="region of interest" description="Disordered" evidence="13">
    <location>
        <begin position="503"/>
        <end position="558"/>
    </location>
</feature>
<evidence type="ECO:0000256" key="2">
    <source>
        <dbReference type="ARBA" id="ARBA00007444"/>
    </source>
</evidence>
<dbReference type="PROSITE" id="PS50014">
    <property type="entry name" value="BROMODOMAIN_2"/>
    <property type="match status" value="1"/>
</dbReference>
<dbReference type="SMART" id="SM00571">
    <property type="entry name" value="DDT"/>
    <property type="match status" value="1"/>
</dbReference>
<name>A0A158QSF1_MESCO</name>
<evidence type="ECO:0000256" key="13">
    <source>
        <dbReference type="SAM" id="MobiDB-lite"/>
    </source>
</evidence>
<keyword evidence="3" id="KW-0479">Metal-binding</keyword>
<keyword evidence="19" id="KW-1185">Reference proteome</keyword>
<feature type="domain" description="Bromo" evidence="14">
    <location>
        <begin position="2295"/>
        <end position="2368"/>
    </location>
</feature>
<evidence type="ECO:0000313" key="19">
    <source>
        <dbReference type="Proteomes" id="UP000267029"/>
    </source>
</evidence>
<feature type="compositionally biased region" description="Low complexity" evidence="13">
    <location>
        <begin position="443"/>
        <end position="466"/>
    </location>
</feature>
<evidence type="ECO:0008006" key="20">
    <source>
        <dbReference type="Google" id="ProtNLM"/>
    </source>
</evidence>
<dbReference type="Gene3D" id="3.30.890.10">
    <property type="entry name" value="Methyl-cpg-binding Protein 2, Chain A"/>
    <property type="match status" value="1"/>
</dbReference>
<feature type="compositionally biased region" description="Polar residues" evidence="13">
    <location>
        <begin position="430"/>
        <end position="442"/>
    </location>
</feature>
<accession>A0A158QSF1</accession>
<dbReference type="PANTHER" id="PTHR45915:SF2">
    <property type="entry name" value="TOUTATIS, ISOFORM E"/>
    <property type="match status" value="1"/>
</dbReference>
<feature type="region of interest" description="Disordered" evidence="13">
    <location>
        <begin position="2408"/>
        <end position="2461"/>
    </location>
</feature>
<keyword evidence="4 12" id="KW-0863">Zinc-finger</keyword>
<evidence type="ECO:0000313" key="18">
    <source>
        <dbReference type="EMBL" id="VDD74740.1"/>
    </source>
</evidence>
<keyword evidence="9" id="KW-0804">Transcription</keyword>
<dbReference type="SMART" id="SM00391">
    <property type="entry name" value="MBD"/>
    <property type="match status" value="1"/>
</dbReference>
<feature type="region of interest" description="Disordered" evidence="13">
    <location>
        <begin position="2138"/>
        <end position="2270"/>
    </location>
</feature>
<evidence type="ECO:0000256" key="9">
    <source>
        <dbReference type="ARBA" id="ARBA00023163"/>
    </source>
</evidence>
<sequence>MAIHYRAPGAILLRPATLGAAAAAASSLGGSTGRQWKEEKEEVGGGLVRLVSPAPTLIIPGRFHSPPFPFKLMHTRTHTRVAPLSHSLLLPPPPPLLLLVFSYLSQMRACALTSSSLMWSVLTKLYVAVIGAVGLTGCYPVSQKCGANPKRVLCQNFLCELRLRQLFATLYWDCEDEIITTLVFFMTTQTRMSVYHSTAGQQSNASGASSSITKVSANTNGVQYPADSTSASTMRNDLSLDYLASVFASNGTIPPAVLQHNHSSGVAASSGLGQPLPAEKHFFLDGTPSLMYNQQHGSNIAPGVRQQTTPPYAPKAANIALDPNLLAQHALMQAGLANLDVSNHQHQQQQMALALAALLGQPGSNNLMSMQQRRELSSYRGESVDETNASSCADESFSSVLAKLTQGLNQSSSASTPSSSSSSRTPSTAQIQTKETQIPPSTSLNPPEAAPSSSSVSATSSSSHPAITSQMSGLGPRFTLPGAGDNASLTTASFAAAALAALHHQQHPGQLKQAGPKPPSHLPHRSHAVAPTNRESQPHRGRGRPPKSSFAPTKASLDKPLRASASIPHVDNSIADSAHALYSDSSSSIDGTITDVLKRLSDSTDHVSSRKRRRGDGFDKLVSNSASTTTTPSSSVTTATAAAASAPTSKPEPLSHKRARTLGAYADSGYRLPLALGWRRETLVKGVGPGGLLGDVVYISPCGRQIWNIESVREYLRSTGTSILTTEDFTFKSYIRLGDYYECNKDSKGFVKMSEASVNALIATGQETPSGSSRRTPQITFPSSSTAKSSSASQSSPGLAFSAEVNSAMVSSSVEGYSKAFADFPLGLPRFPNLPPQLVSALATQIGSLWSPWATVVRNSAISAAPTSPSSPFSFPFPSAVQNDRSPNQPPSLSNFEDFDRLRTFFTKLVEDQRRLETEKETQLKAELEAQTTKARVERLEHLVEEELRRPVEDLCLLNATVLPTFDRIDGNRMSSQVFSDCIFVLEFLHAFTEAFCIDPETIPSMRCMQAAFVDRDETCLEVINHLIIELLKFAILDPGIPTPRLVTQLLGQRFSEMEVDTNTVTGLLRVFLIGRNGYEDEMSDWLAPSSVDHLTDLSGPRLASLLAFICDELACSSRLISNEVDRTIELQVSLRRDKFNLEAKIRRIRVILARKFGLDHAVLPGQTSGLDEATNKNQPAFLQNVRQPAMQNYDSGDEEELNTVDELEKRIETLTYALNAKQRAIEECSFRLSGVFLGQDRFHRNYFVLGSVGGIYVEGQHVGTREGFSVREVPLVFDADAIVAEIKARRELSITRHFSANANSSSALNSSSMVPRPNPRRSPSGSVTSEKPNMHHDEELVEIKNEEIPAMGMYEALSKTSEEEQDGVEFRCPKVEKMEVEEQNVDGDSVQMPMKLESALVEEELTKEVSKKQKPEESEEPTASQPLDLSTRRASPPPPPPPQPTPRLPVQSTAQESDLAIWQALSEHELVAALESCQLDDTFLTTATLLFATQTGIIDRSAIVGSWTDPSWHVILLFYKLQLLRSVAFETAKKQADDVNALTTALRQLKAWLADGVMEGSSGHSASAHNSNDVHVDDEELLPEVEQFLKEKGIQDVGEDKLQLVSGEVKGDWWRIRGSGQLQTLLAALSPRGIRERTLAQSIQLAEEAVASSIYVDASSVLDLGSVSDPAEDEWKPRLLRVRSRRGKGRGANASNILSSTSSANLTTLSGGGGSGFGRIPTLQSCQSTTNHLDAAVASSAFDACAFRREFDASTASSPNAVDRSIFLGENFERAMRMGQTSANHTVNEVDRDFLDECRFLELVEGLVDRVLSASLQTKGWQAPMKATDDDSIQIIPRSAPKVYRYDYWPLDLARERLLDLEAHVERRYLLPPLSCESRLDVVQTPEESSAEVEGSVCSDSTHDEPGEISTVPHIRRVLRRQPGGADDDKTSDLPGQQGLPLGLLEWRRGTKKADTIADLKRCAMQFEAAIAWDKSIMKVLCQICRRDKNEARLLLCDGCDHGYHTYCFRPPMVSIPDGDWFCYDCVSKATGKCHCFVCGLSKPLGSTPGASESTVMVALDPAHRLVQCTTCSRGAHPSCLRPPLNRLPKRWNCMFCTSTGAILQEKAVSPESNPSRKFQASMSLSSRLELTRQKRLYTKSGAFRSSKRGHKTKSDLVIKKKKGTNDQKRVGRPKGSGRKASPGLKKRGRPRGFYKRASIESGQCNVNDGAEDDDVEEDDEEGDDKSAEEKETRESGDEKDSNWGSSVGISDALTTQKRSATTSALRRHGTGKLRKAMCFAEREFCRRATEDLMKHELSWPFRKPVCCKTVPFYRKVIKRPMDLSTILKRISVDRWNFYSSISEWREDVRLVFKNCQIFNEDDSEIGKAGHELRRYFESNWANASRLPNAGDLPSPIEAMDAENLVASAPSSPDYGPPTCTSSPKPPTSSTTEETESTLRAVDASVASNSPTKLETTQPMLGGDVEEAVIAATASTDMPNTCAGGSLVGSLVT</sequence>
<dbReference type="InterPro" id="IPR018501">
    <property type="entry name" value="DDT_dom"/>
</dbReference>
<dbReference type="EMBL" id="UXSR01000071">
    <property type="protein sequence ID" value="VDD74740.1"/>
    <property type="molecule type" value="Genomic_DNA"/>
</dbReference>
<feature type="domain" description="PHD-type" evidence="15">
    <location>
        <begin position="1980"/>
        <end position="2030"/>
    </location>
</feature>
<evidence type="ECO:0000259" key="16">
    <source>
        <dbReference type="PROSITE" id="PS50827"/>
    </source>
</evidence>
<dbReference type="InterPro" id="IPR016177">
    <property type="entry name" value="DNA-bd_dom_sf"/>
</dbReference>
<dbReference type="SUPFAM" id="SSF47370">
    <property type="entry name" value="Bromodomain"/>
    <property type="match status" value="1"/>
</dbReference>
<protein>
    <recommendedName>
        <fullName evidence="20">PHD-type domain-containing protein</fullName>
    </recommendedName>
</protein>
<feature type="compositionally biased region" description="Polar residues" evidence="13">
    <location>
        <begin position="2447"/>
        <end position="2460"/>
    </location>
</feature>
<evidence type="ECO:0000256" key="7">
    <source>
        <dbReference type="ARBA" id="ARBA00023054"/>
    </source>
</evidence>
<dbReference type="Pfam" id="PF00628">
    <property type="entry name" value="PHD"/>
    <property type="match status" value="2"/>
</dbReference>
<dbReference type="InterPro" id="IPR019787">
    <property type="entry name" value="Znf_PHD-finger"/>
</dbReference>
<feature type="region of interest" description="Disordered" evidence="13">
    <location>
        <begin position="1305"/>
        <end position="1337"/>
    </location>
</feature>
<dbReference type="PROSITE" id="PS50827">
    <property type="entry name" value="DDT"/>
    <property type="match status" value="1"/>
</dbReference>
<gene>
    <name evidence="18" type="ORF">MCOS_LOCUS743</name>
</gene>
<keyword evidence="6" id="KW-0805">Transcription regulation</keyword>
<feature type="compositionally biased region" description="Pro residues" evidence="13">
    <location>
        <begin position="1436"/>
        <end position="1448"/>
    </location>
</feature>
<organism evidence="18 19">
    <name type="scientific">Mesocestoides corti</name>
    <name type="common">Flatworm</name>
    <dbReference type="NCBI Taxonomy" id="53468"/>
    <lineage>
        <taxon>Eukaryota</taxon>
        <taxon>Metazoa</taxon>
        <taxon>Spiralia</taxon>
        <taxon>Lophotrochozoa</taxon>
        <taxon>Platyhelminthes</taxon>
        <taxon>Cestoda</taxon>
        <taxon>Eucestoda</taxon>
        <taxon>Cyclophyllidea</taxon>
        <taxon>Mesocestoididae</taxon>
        <taxon>Mesocestoides</taxon>
    </lineage>
</organism>
<dbReference type="Gene3D" id="1.20.920.10">
    <property type="entry name" value="Bromodomain-like"/>
    <property type="match status" value="1"/>
</dbReference>
<comment type="subcellular location">
    <subcellularLocation>
        <location evidence="1">Nucleus</location>
    </subcellularLocation>
</comment>
<proteinExistence type="inferred from homology"/>
<feature type="compositionally biased region" description="Polar residues" evidence="13">
    <location>
        <begin position="765"/>
        <end position="782"/>
    </location>
</feature>
<keyword evidence="8 11" id="KW-0103">Bromodomain</keyword>
<dbReference type="InterPro" id="IPR019786">
    <property type="entry name" value="Zinc_finger_PHD-type_CS"/>
</dbReference>
<feature type="compositionally biased region" description="Low complexity" evidence="13">
    <location>
        <begin position="411"/>
        <end position="429"/>
    </location>
</feature>
<comment type="similarity">
    <text evidence="2">Belongs to the WAL family.</text>
</comment>
<evidence type="ECO:0000256" key="8">
    <source>
        <dbReference type="ARBA" id="ARBA00023117"/>
    </source>
</evidence>
<dbReference type="InterPro" id="IPR001487">
    <property type="entry name" value="Bromodomain"/>
</dbReference>
<feature type="compositionally biased region" description="Basic residues" evidence="13">
    <location>
        <begin position="2186"/>
        <end position="2196"/>
    </location>
</feature>
<dbReference type="PROSITE" id="PS50016">
    <property type="entry name" value="ZF_PHD_2"/>
    <property type="match status" value="2"/>
</dbReference>
<dbReference type="CDD" id="cd15545">
    <property type="entry name" value="PHD_BAZ2A_like"/>
    <property type="match status" value="1"/>
</dbReference>
<feature type="region of interest" description="Disordered" evidence="13">
    <location>
        <begin position="764"/>
        <end position="794"/>
    </location>
</feature>
<dbReference type="GO" id="GO:0003677">
    <property type="term" value="F:DNA binding"/>
    <property type="evidence" value="ECO:0007669"/>
    <property type="project" value="InterPro"/>
</dbReference>
<evidence type="ECO:0000259" key="15">
    <source>
        <dbReference type="PROSITE" id="PS50016"/>
    </source>
</evidence>
<evidence type="ECO:0000259" key="17">
    <source>
        <dbReference type="PROSITE" id="PS50982"/>
    </source>
</evidence>
<dbReference type="InterPro" id="IPR011011">
    <property type="entry name" value="Znf_FYVE_PHD"/>
</dbReference>
<feature type="compositionally biased region" description="Low complexity" evidence="13">
    <location>
        <begin position="1305"/>
        <end position="1327"/>
    </location>
</feature>
<feature type="compositionally biased region" description="Basic and acidic residues" evidence="13">
    <location>
        <begin position="2226"/>
        <end position="2243"/>
    </location>
</feature>
<dbReference type="SUPFAM" id="SSF54171">
    <property type="entry name" value="DNA-binding domain"/>
    <property type="match status" value="1"/>
</dbReference>
<dbReference type="Pfam" id="PF00439">
    <property type="entry name" value="Bromodomain"/>
    <property type="match status" value="1"/>
</dbReference>
<feature type="region of interest" description="Disordered" evidence="13">
    <location>
        <begin position="602"/>
        <end position="658"/>
    </location>
</feature>
<dbReference type="Pfam" id="PF01429">
    <property type="entry name" value="MBD"/>
    <property type="match status" value="1"/>
</dbReference>
<dbReference type="PROSITE" id="PS50982">
    <property type="entry name" value="MBD"/>
    <property type="match status" value="1"/>
</dbReference>
<dbReference type="PROSITE" id="PS01359">
    <property type="entry name" value="ZF_PHD_1"/>
    <property type="match status" value="1"/>
</dbReference>
<dbReference type="InterPro" id="IPR013083">
    <property type="entry name" value="Znf_RING/FYVE/PHD"/>
</dbReference>
<dbReference type="GO" id="GO:0008270">
    <property type="term" value="F:zinc ion binding"/>
    <property type="evidence" value="ECO:0007669"/>
    <property type="project" value="UniProtKB-KW"/>
</dbReference>
<evidence type="ECO:0000256" key="1">
    <source>
        <dbReference type="ARBA" id="ARBA00004123"/>
    </source>
</evidence>
<evidence type="ECO:0000256" key="4">
    <source>
        <dbReference type="ARBA" id="ARBA00022771"/>
    </source>
</evidence>
<evidence type="ECO:0000256" key="10">
    <source>
        <dbReference type="ARBA" id="ARBA00023242"/>
    </source>
</evidence>
<feature type="compositionally biased region" description="Low complexity" evidence="13">
    <location>
        <begin position="2418"/>
        <end position="2433"/>
    </location>
</feature>
<feature type="compositionally biased region" description="Acidic residues" evidence="13">
    <location>
        <begin position="2211"/>
        <end position="2225"/>
    </location>
</feature>
<feature type="compositionally biased region" description="Low complexity" evidence="13">
    <location>
        <begin position="625"/>
        <end position="649"/>
    </location>
</feature>